<dbReference type="PANTHER" id="PTHR33193:SF13">
    <property type="entry name" value="EXPRESSED PROTEIN"/>
    <property type="match status" value="1"/>
</dbReference>
<dbReference type="AlphaFoldDB" id="A0A2I0AS55"/>
<dbReference type="PANTHER" id="PTHR33193">
    <property type="entry name" value="DOMAIN PROTEIN, PUTATIVE (DUF3511)-RELATED"/>
    <property type="match status" value="1"/>
</dbReference>
<gene>
    <name evidence="1" type="ORF">AXF42_Ash013889</name>
</gene>
<proteinExistence type="predicted"/>
<keyword evidence="2" id="KW-1185">Reference proteome</keyword>
<name>A0A2I0AS55_9ASPA</name>
<dbReference type="InterPro" id="IPR021899">
    <property type="entry name" value="DUF3511"/>
</dbReference>
<evidence type="ECO:0000313" key="2">
    <source>
        <dbReference type="Proteomes" id="UP000236161"/>
    </source>
</evidence>
<organism evidence="1 2">
    <name type="scientific">Apostasia shenzhenica</name>
    <dbReference type="NCBI Taxonomy" id="1088818"/>
    <lineage>
        <taxon>Eukaryota</taxon>
        <taxon>Viridiplantae</taxon>
        <taxon>Streptophyta</taxon>
        <taxon>Embryophyta</taxon>
        <taxon>Tracheophyta</taxon>
        <taxon>Spermatophyta</taxon>
        <taxon>Magnoliopsida</taxon>
        <taxon>Liliopsida</taxon>
        <taxon>Asparagales</taxon>
        <taxon>Orchidaceae</taxon>
        <taxon>Apostasioideae</taxon>
        <taxon>Apostasia</taxon>
    </lineage>
</organism>
<dbReference type="Proteomes" id="UP000236161">
    <property type="component" value="Unassembled WGS sequence"/>
</dbReference>
<sequence>MGDYRAAYRIYTAANGDRRQLEVVSGKAYSAAQHPYLTYIRTPDHHPRSPAARWCLSDPEMKRRRRVAGYKIYTMEGKVKASLRKGLRWIKGKCSELVHGR</sequence>
<dbReference type="Pfam" id="PF12023">
    <property type="entry name" value="DUF3511"/>
    <property type="match status" value="1"/>
</dbReference>
<protein>
    <recommendedName>
        <fullName evidence="3">DUF3511 domain-containing protein</fullName>
    </recommendedName>
</protein>
<dbReference type="OrthoDB" id="660385at2759"/>
<accession>A0A2I0AS55</accession>
<dbReference type="STRING" id="1088818.A0A2I0AS55"/>
<dbReference type="EMBL" id="KZ451953">
    <property type="protein sequence ID" value="PKA58383.1"/>
    <property type="molecule type" value="Genomic_DNA"/>
</dbReference>
<evidence type="ECO:0008006" key="3">
    <source>
        <dbReference type="Google" id="ProtNLM"/>
    </source>
</evidence>
<reference evidence="1 2" key="1">
    <citation type="journal article" date="2017" name="Nature">
        <title>The Apostasia genome and the evolution of orchids.</title>
        <authorList>
            <person name="Zhang G.Q."/>
            <person name="Liu K.W."/>
            <person name="Li Z."/>
            <person name="Lohaus R."/>
            <person name="Hsiao Y.Y."/>
            <person name="Niu S.C."/>
            <person name="Wang J.Y."/>
            <person name="Lin Y.C."/>
            <person name="Xu Q."/>
            <person name="Chen L.J."/>
            <person name="Yoshida K."/>
            <person name="Fujiwara S."/>
            <person name="Wang Z.W."/>
            <person name="Zhang Y.Q."/>
            <person name="Mitsuda N."/>
            <person name="Wang M."/>
            <person name="Liu G.H."/>
            <person name="Pecoraro L."/>
            <person name="Huang H.X."/>
            <person name="Xiao X.J."/>
            <person name="Lin M."/>
            <person name="Wu X.Y."/>
            <person name="Wu W.L."/>
            <person name="Chen Y.Y."/>
            <person name="Chang S.B."/>
            <person name="Sakamoto S."/>
            <person name="Ohme-Takagi M."/>
            <person name="Yagi M."/>
            <person name="Zeng S.J."/>
            <person name="Shen C.Y."/>
            <person name="Yeh C.M."/>
            <person name="Luo Y.B."/>
            <person name="Tsai W.C."/>
            <person name="Van de Peer Y."/>
            <person name="Liu Z.J."/>
        </authorList>
    </citation>
    <scope>NUCLEOTIDE SEQUENCE [LARGE SCALE GENOMIC DNA]</scope>
    <source>
        <strain evidence="2">cv. Shenzhen</strain>
        <tissue evidence="1">Stem</tissue>
    </source>
</reference>
<evidence type="ECO:0000313" key="1">
    <source>
        <dbReference type="EMBL" id="PKA58383.1"/>
    </source>
</evidence>